<organism evidence="1 2">
    <name type="scientific">Enterococcus larvae</name>
    <dbReference type="NCBI Taxonomy" id="2794352"/>
    <lineage>
        <taxon>Bacteria</taxon>
        <taxon>Bacillati</taxon>
        <taxon>Bacillota</taxon>
        <taxon>Bacilli</taxon>
        <taxon>Lactobacillales</taxon>
        <taxon>Enterococcaceae</taxon>
        <taxon>Enterococcus</taxon>
    </lineage>
</organism>
<dbReference type="RefSeq" id="WP_209558430.1">
    <property type="nucleotide sequence ID" value="NZ_JAEDXU010000009.1"/>
</dbReference>
<sequence>MNTAIKNRIVALGGDYHFGGSTLESDLRGIDLPKSYLIKGFEDFLQDTMYEKLAEGQPVLDAEISYPRMHFQKRLFTPFKKGTDDHTEFGDLDESMIREVVGKESLEFMIVGETDSFPNFYFVCLSDQDRENPVLYSTDHECFFEEITVEGTLQDFFHLLVSEEDYCEVVNQLTAVLQAEKEQ</sequence>
<dbReference type="Proteomes" id="UP000673375">
    <property type="component" value="Unassembled WGS sequence"/>
</dbReference>
<keyword evidence="2" id="KW-1185">Reference proteome</keyword>
<gene>
    <name evidence="1" type="ORF">I6N96_15265</name>
</gene>
<dbReference type="EMBL" id="JAEDXU010000009">
    <property type="protein sequence ID" value="MBP1047646.1"/>
    <property type="molecule type" value="Genomic_DNA"/>
</dbReference>
<comment type="caution">
    <text evidence="1">The sequence shown here is derived from an EMBL/GenBank/DDBJ whole genome shotgun (WGS) entry which is preliminary data.</text>
</comment>
<evidence type="ECO:0008006" key="3">
    <source>
        <dbReference type="Google" id="ProtNLM"/>
    </source>
</evidence>
<evidence type="ECO:0000313" key="2">
    <source>
        <dbReference type="Proteomes" id="UP000673375"/>
    </source>
</evidence>
<proteinExistence type="predicted"/>
<protein>
    <recommendedName>
        <fullName evidence="3">SMI1/KNR4 family protein</fullName>
    </recommendedName>
</protein>
<reference evidence="1 2" key="1">
    <citation type="submission" date="2020-12" db="EMBL/GenBank/DDBJ databases">
        <title>Vagococcus allomyrinae sp. nov. and Enterococcus lavae sp. nov., isolated from the larvae of Allomyrina dichotoma.</title>
        <authorList>
            <person name="Lee S.D."/>
        </authorList>
    </citation>
    <scope>NUCLEOTIDE SEQUENCE [LARGE SCALE GENOMIC DNA]</scope>
    <source>
        <strain evidence="1 2">BWM-S5</strain>
    </source>
</reference>
<accession>A0ABS4CM23</accession>
<name>A0ABS4CM23_9ENTE</name>
<evidence type="ECO:0000313" key="1">
    <source>
        <dbReference type="EMBL" id="MBP1047646.1"/>
    </source>
</evidence>